<keyword evidence="4" id="KW-0489">Methyltransferase</keyword>
<comment type="caution">
    <text evidence="4">The sequence shown here is derived from an EMBL/GenBank/DDBJ whole genome shotgun (WGS) entry which is preliminary data.</text>
</comment>
<dbReference type="EMBL" id="JAPWIJ010000019">
    <property type="protein sequence ID" value="MCZ4522176.1"/>
    <property type="molecule type" value="Genomic_DNA"/>
</dbReference>
<dbReference type="InterPro" id="IPR040372">
    <property type="entry name" value="YaeB-like"/>
</dbReference>
<dbReference type="PANTHER" id="PTHR12818:SF0">
    <property type="entry name" value="TRNA (ADENINE(37)-N6)-METHYLTRANSFERASE"/>
    <property type="match status" value="1"/>
</dbReference>
<dbReference type="PROSITE" id="PS51668">
    <property type="entry name" value="TSAA_2"/>
    <property type="match status" value="1"/>
</dbReference>
<dbReference type="Gene3D" id="2.40.30.70">
    <property type="entry name" value="YaeB-like"/>
    <property type="match status" value="1"/>
</dbReference>
<dbReference type="GO" id="GO:0032259">
    <property type="term" value="P:methylation"/>
    <property type="evidence" value="ECO:0007669"/>
    <property type="project" value="UniProtKB-KW"/>
</dbReference>
<dbReference type="RefSeq" id="WP_269608613.1">
    <property type="nucleotide sequence ID" value="NZ_JAPWIJ010000019.1"/>
</dbReference>
<dbReference type="Pfam" id="PF01980">
    <property type="entry name" value="TrmO_N"/>
    <property type="match status" value="1"/>
</dbReference>
<proteinExistence type="inferred from homology"/>
<evidence type="ECO:0000313" key="4">
    <source>
        <dbReference type="EMBL" id="MCZ4522176.1"/>
    </source>
</evidence>
<evidence type="ECO:0000256" key="1">
    <source>
        <dbReference type="ARBA" id="ARBA00022691"/>
    </source>
</evidence>
<reference evidence="4" key="1">
    <citation type="submission" date="2022-12" db="EMBL/GenBank/DDBJ databases">
        <authorList>
            <person name="Krivoruchko A.V."/>
            <person name="Elkin A."/>
        </authorList>
    </citation>
    <scope>NUCLEOTIDE SEQUENCE</scope>
    <source>
        <strain evidence="4">IEGM 1391</strain>
    </source>
</reference>
<dbReference type="Proteomes" id="UP001081071">
    <property type="component" value="Unassembled WGS sequence"/>
</dbReference>
<sequence length="154" mass="16960">MDFELSPIGIVRSDRAEVVDDNWGSVESVIDLDENVLDVDATLGLAEFSHLEVVYGFHLCDPAATTTGSRHPRGDTTLPRVGVLAQRVKDRPNHLGVSRCEIVDVDGLRIRVRGLDAIDGSPVFDVKPFLQSMVPERADVTEPAWVASVMKNYF</sequence>
<gene>
    <name evidence="4" type="ORF">O4220_26945</name>
</gene>
<dbReference type="InterPro" id="IPR036414">
    <property type="entry name" value="YaeB_N_sf"/>
</dbReference>
<evidence type="ECO:0000256" key="2">
    <source>
        <dbReference type="ARBA" id="ARBA00033753"/>
    </source>
</evidence>
<dbReference type="GO" id="GO:0008168">
    <property type="term" value="F:methyltransferase activity"/>
    <property type="evidence" value="ECO:0007669"/>
    <property type="project" value="UniProtKB-KW"/>
</dbReference>
<keyword evidence="4" id="KW-0808">Transferase</keyword>
<dbReference type="InterPro" id="IPR036413">
    <property type="entry name" value="YaeB-like_sf"/>
</dbReference>
<organism evidence="4 5">
    <name type="scientific">Rhodococcus ruber</name>
    <dbReference type="NCBI Taxonomy" id="1830"/>
    <lineage>
        <taxon>Bacteria</taxon>
        <taxon>Bacillati</taxon>
        <taxon>Actinomycetota</taxon>
        <taxon>Actinomycetes</taxon>
        <taxon>Mycobacteriales</taxon>
        <taxon>Nocardiaceae</taxon>
        <taxon>Rhodococcus</taxon>
    </lineage>
</organism>
<keyword evidence="5" id="KW-1185">Reference proteome</keyword>
<name>A0ABT4MMG7_9NOCA</name>
<evidence type="ECO:0000259" key="3">
    <source>
        <dbReference type="PROSITE" id="PS51668"/>
    </source>
</evidence>
<accession>A0ABT4MMG7</accession>
<evidence type="ECO:0000313" key="5">
    <source>
        <dbReference type="Proteomes" id="UP001081071"/>
    </source>
</evidence>
<dbReference type="SUPFAM" id="SSF118196">
    <property type="entry name" value="YaeB-like"/>
    <property type="match status" value="1"/>
</dbReference>
<feature type="domain" description="TsaA-like" evidence="3">
    <location>
        <begin position="5"/>
        <end position="138"/>
    </location>
</feature>
<dbReference type="PANTHER" id="PTHR12818">
    <property type="entry name" value="TRNA (ADENINE(37)-N6)-METHYLTRANSFERASE"/>
    <property type="match status" value="1"/>
</dbReference>
<protein>
    <submittedName>
        <fullName evidence="4">TrmO family methyltransferase</fullName>
        <ecNumber evidence="4">2.1.1.-</ecNumber>
    </submittedName>
</protein>
<keyword evidence="1" id="KW-0949">S-adenosyl-L-methionine</keyword>
<comment type="similarity">
    <text evidence="2">Belongs to the tRNA methyltransferase O family.</text>
</comment>
<dbReference type="InterPro" id="IPR023370">
    <property type="entry name" value="TrmO-like_N"/>
</dbReference>
<dbReference type="EC" id="2.1.1.-" evidence="4"/>